<reference evidence="3" key="2">
    <citation type="submission" date="2019-10" db="EMBL/GenBank/DDBJ databases">
        <authorList>
            <consortium name="NCBI Genome Project"/>
        </authorList>
    </citation>
    <scope>NUCLEOTIDE SEQUENCE</scope>
    <source>
        <strain evidence="3">NI907</strain>
    </source>
</reference>
<dbReference type="OrthoDB" id="3666713at2759"/>
<evidence type="ECO:0000256" key="1">
    <source>
        <dbReference type="SAM" id="SignalP"/>
    </source>
</evidence>
<evidence type="ECO:0000313" key="3">
    <source>
        <dbReference type="RefSeq" id="XP_030983490.1"/>
    </source>
</evidence>
<proteinExistence type="predicted"/>
<gene>
    <name evidence="3" type="ORF">PgNI_03585</name>
</gene>
<dbReference type="Proteomes" id="UP000515153">
    <property type="component" value="Unplaced"/>
</dbReference>
<sequence length="99" mass="11045">MRPTTTILLITAGLFDCTAAFRCLIGQYGSCNFRKAPGEEMTRCAIACNIRGLTSDCQCPENFPNRRNWVYTGSNECITQTQFTIRAQCQNADPNRILG</sequence>
<protein>
    <recommendedName>
        <fullName evidence="4">Extracellular membrane protein CFEM domain-containing protein</fullName>
    </recommendedName>
</protein>
<keyword evidence="2" id="KW-1185">Reference proteome</keyword>
<keyword evidence="1" id="KW-0732">Signal</keyword>
<name>A0A6P8B8I5_PYRGI</name>
<reference evidence="3" key="3">
    <citation type="submission" date="2025-08" db="UniProtKB">
        <authorList>
            <consortium name="RefSeq"/>
        </authorList>
    </citation>
    <scope>IDENTIFICATION</scope>
    <source>
        <strain evidence="3">NI907</strain>
    </source>
</reference>
<dbReference type="AlphaFoldDB" id="A0A6P8B8I5"/>
<reference evidence="3" key="1">
    <citation type="journal article" date="2019" name="Mol. Biol. Evol.">
        <title>Blast fungal genomes show frequent chromosomal changes, gene gains and losses, and effector gene turnover.</title>
        <authorList>
            <person name="Gomez Luciano L.B."/>
            <person name="Jason Tsai I."/>
            <person name="Chuma I."/>
            <person name="Tosa Y."/>
            <person name="Chen Y.H."/>
            <person name="Li J.Y."/>
            <person name="Li M.Y."/>
            <person name="Jade Lu M.Y."/>
            <person name="Nakayashiki H."/>
            <person name="Li W.H."/>
        </authorList>
    </citation>
    <scope>NUCLEOTIDE SEQUENCE</scope>
    <source>
        <strain evidence="3">NI907</strain>
    </source>
</reference>
<organism evidence="2 3">
    <name type="scientific">Pyricularia grisea</name>
    <name type="common">Crabgrass-specific blast fungus</name>
    <name type="synonym">Magnaporthe grisea</name>
    <dbReference type="NCBI Taxonomy" id="148305"/>
    <lineage>
        <taxon>Eukaryota</taxon>
        <taxon>Fungi</taxon>
        <taxon>Dikarya</taxon>
        <taxon>Ascomycota</taxon>
        <taxon>Pezizomycotina</taxon>
        <taxon>Sordariomycetes</taxon>
        <taxon>Sordariomycetidae</taxon>
        <taxon>Magnaporthales</taxon>
        <taxon>Pyriculariaceae</taxon>
        <taxon>Pyricularia</taxon>
    </lineage>
</organism>
<dbReference type="RefSeq" id="XP_030983490.1">
    <property type="nucleotide sequence ID" value="XM_031123639.1"/>
</dbReference>
<feature type="signal peptide" evidence="1">
    <location>
        <begin position="1"/>
        <end position="20"/>
    </location>
</feature>
<evidence type="ECO:0008006" key="4">
    <source>
        <dbReference type="Google" id="ProtNLM"/>
    </source>
</evidence>
<dbReference type="KEGG" id="pgri:PgNI_03585"/>
<evidence type="ECO:0000313" key="2">
    <source>
        <dbReference type="Proteomes" id="UP000515153"/>
    </source>
</evidence>
<dbReference type="GeneID" id="41958548"/>
<accession>A0A6P8B8I5</accession>
<feature type="chain" id="PRO_5028281870" description="Extracellular membrane protein CFEM domain-containing protein" evidence="1">
    <location>
        <begin position="21"/>
        <end position="99"/>
    </location>
</feature>